<gene>
    <name evidence="1" type="ORF">FC21_GL001527</name>
</gene>
<name>A0A0R1UK26_9LACO</name>
<dbReference type="Proteomes" id="UP000051084">
    <property type="component" value="Unassembled WGS sequence"/>
</dbReference>
<protein>
    <recommendedName>
        <fullName evidence="3">SpoVT-AbrB domain-containing protein</fullName>
    </recommendedName>
</protein>
<reference evidence="1 2" key="1">
    <citation type="journal article" date="2015" name="Genome Announc.">
        <title>Expanding the biotechnology potential of lactobacilli through comparative genomics of 213 strains and associated genera.</title>
        <authorList>
            <person name="Sun Z."/>
            <person name="Harris H.M."/>
            <person name="McCann A."/>
            <person name="Guo C."/>
            <person name="Argimon S."/>
            <person name="Zhang W."/>
            <person name="Yang X."/>
            <person name="Jeffery I.B."/>
            <person name="Cooney J.C."/>
            <person name="Kagawa T.F."/>
            <person name="Liu W."/>
            <person name="Song Y."/>
            <person name="Salvetti E."/>
            <person name="Wrobel A."/>
            <person name="Rasinkangas P."/>
            <person name="Parkhill J."/>
            <person name="Rea M.C."/>
            <person name="O'Sullivan O."/>
            <person name="Ritari J."/>
            <person name="Douillard F.P."/>
            <person name="Paul Ross R."/>
            <person name="Yang R."/>
            <person name="Briner A.E."/>
            <person name="Felis G.E."/>
            <person name="de Vos W.M."/>
            <person name="Barrangou R."/>
            <person name="Klaenhammer T.R."/>
            <person name="Caufield P.W."/>
            <person name="Cui Y."/>
            <person name="Zhang H."/>
            <person name="O'Toole P.W."/>
        </authorList>
    </citation>
    <scope>NUCLEOTIDE SEQUENCE [LARGE SCALE GENOMIC DNA]</scope>
    <source>
        <strain evidence="1 2">DSM 18793</strain>
    </source>
</reference>
<comment type="caution">
    <text evidence="1">The sequence shown here is derived from an EMBL/GenBank/DDBJ whole genome shotgun (WGS) entry which is preliminary data.</text>
</comment>
<evidence type="ECO:0008006" key="3">
    <source>
        <dbReference type="Google" id="ProtNLM"/>
    </source>
</evidence>
<dbReference type="RefSeq" id="WP_054653926.1">
    <property type="nucleotide sequence ID" value="NZ_AZGC01000041.1"/>
</dbReference>
<sequence length="68" mass="7714">MRADELHVLNNGGKPISVRRRKLGTSYVLTVPSAVEMLVEVADEYRLEILEDGSLYYSPLKPTDLQEH</sequence>
<proteinExistence type="predicted"/>
<keyword evidence="2" id="KW-1185">Reference proteome</keyword>
<evidence type="ECO:0000313" key="2">
    <source>
        <dbReference type="Proteomes" id="UP000051084"/>
    </source>
</evidence>
<dbReference type="PATRIC" id="fig|1423742.4.peg.1581"/>
<organism evidence="1 2">
    <name type="scientific">Limosilactobacillus equigenerosi DSM 18793 = JCM 14505</name>
    <dbReference type="NCBI Taxonomy" id="1423742"/>
    <lineage>
        <taxon>Bacteria</taxon>
        <taxon>Bacillati</taxon>
        <taxon>Bacillota</taxon>
        <taxon>Bacilli</taxon>
        <taxon>Lactobacillales</taxon>
        <taxon>Lactobacillaceae</taxon>
        <taxon>Limosilactobacillus</taxon>
    </lineage>
</organism>
<dbReference type="STRING" id="417373.GCA_001570685_01242"/>
<dbReference type="AlphaFoldDB" id="A0A0R1UK26"/>
<dbReference type="EMBL" id="AZGC01000041">
    <property type="protein sequence ID" value="KRL93614.1"/>
    <property type="molecule type" value="Genomic_DNA"/>
</dbReference>
<evidence type="ECO:0000313" key="1">
    <source>
        <dbReference type="EMBL" id="KRL93614.1"/>
    </source>
</evidence>
<accession>A0A0R1UK26</accession>